<evidence type="ECO:0000313" key="2">
    <source>
        <dbReference type="WBParaSite" id="nRc.2.0.1.t21539-RA"/>
    </source>
</evidence>
<name>A0A915J701_ROMCU</name>
<keyword evidence="1" id="KW-1185">Reference proteome</keyword>
<dbReference type="WBParaSite" id="nRc.2.0.1.t21539-RA">
    <property type="protein sequence ID" value="nRc.2.0.1.t21539-RA"/>
    <property type="gene ID" value="nRc.2.0.1.g21539"/>
</dbReference>
<sequence length="89" mass="10355">MPMDHPCEILKEVELAGPKREVVKPKMQPNLDERFRQLERAPELSNQELAMQLCKLKETIEALLDIIANAATEDNKREAYSHQQELDRQ</sequence>
<reference evidence="2" key="1">
    <citation type="submission" date="2022-11" db="UniProtKB">
        <authorList>
            <consortium name="WormBaseParasite"/>
        </authorList>
    </citation>
    <scope>IDENTIFICATION</scope>
</reference>
<evidence type="ECO:0000313" key="1">
    <source>
        <dbReference type="Proteomes" id="UP000887565"/>
    </source>
</evidence>
<organism evidence="1 2">
    <name type="scientific">Romanomermis culicivorax</name>
    <name type="common">Nematode worm</name>
    <dbReference type="NCBI Taxonomy" id="13658"/>
    <lineage>
        <taxon>Eukaryota</taxon>
        <taxon>Metazoa</taxon>
        <taxon>Ecdysozoa</taxon>
        <taxon>Nematoda</taxon>
        <taxon>Enoplea</taxon>
        <taxon>Dorylaimia</taxon>
        <taxon>Mermithida</taxon>
        <taxon>Mermithoidea</taxon>
        <taxon>Mermithidae</taxon>
        <taxon>Romanomermis</taxon>
    </lineage>
</organism>
<proteinExistence type="predicted"/>
<dbReference type="Proteomes" id="UP000887565">
    <property type="component" value="Unplaced"/>
</dbReference>
<protein>
    <submittedName>
        <fullName evidence="2">Uncharacterized protein</fullName>
    </submittedName>
</protein>
<accession>A0A915J701</accession>
<dbReference type="AlphaFoldDB" id="A0A915J701"/>